<comment type="subcellular location">
    <subcellularLocation>
        <location evidence="1">Cytoplasm</location>
    </subcellularLocation>
</comment>
<dbReference type="Proteomes" id="UP000482960">
    <property type="component" value="Unassembled WGS sequence"/>
</dbReference>
<keyword evidence="5" id="KW-0963">Cytoplasm</keyword>
<dbReference type="InterPro" id="IPR029063">
    <property type="entry name" value="SAM-dependent_MTases_sf"/>
</dbReference>
<dbReference type="GO" id="GO:0032259">
    <property type="term" value="P:methylation"/>
    <property type="evidence" value="ECO:0007669"/>
    <property type="project" value="UniProtKB-KW"/>
</dbReference>
<dbReference type="PANTHER" id="PTHR11579">
    <property type="entry name" value="PROTEIN-L-ISOASPARTATE O-METHYLTRANSFERASE"/>
    <property type="match status" value="1"/>
</dbReference>
<keyword evidence="6" id="KW-0489">Methyltransferase</keyword>
<dbReference type="CDD" id="cd02440">
    <property type="entry name" value="AdoMet_MTases"/>
    <property type="match status" value="1"/>
</dbReference>
<proteinExistence type="inferred from homology"/>
<protein>
    <recommendedName>
        <fullName evidence="4">Protein-L-isoaspartate O-methyltransferase</fullName>
        <ecNumber evidence="3">2.1.1.77</ecNumber>
    </recommendedName>
    <alternativeName>
        <fullName evidence="11">L-isoaspartyl protein carboxyl methyltransferase</fullName>
    </alternativeName>
    <alternativeName>
        <fullName evidence="9">Protein L-isoaspartyl methyltransferase</fullName>
    </alternativeName>
    <alternativeName>
        <fullName evidence="10">Protein-beta-aspartate methyltransferase</fullName>
    </alternativeName>
</protein>
<evidence type="ECO:0000256" key="4">
    <source>
        <dbReference type="ARBA" id="ARBA00013346"/>
    </source>
</evidence>
<evidence type="ECO:0000256" key="10">
    <source>
        <dbReference type="ARBA" id="ARBA00031323"/>
    </source>
</evidence>
<dbReference type="GO" id="GO:0004719">
    <property type="term" value="F:protein-L-isoaspartate (D-aspartate) O-methyltransferase activity"/>
    <property type="evidence" value="ECO:0007669"/>
    <property type="project" value="UniProtKB-EC"/>
</dbReference>
<evidence type="ECO:0000313" key="13">
    <source>
        <dbReference type="Proteomes" id="UP000482960"/>
    </source>
</evidence>
<reference evidence="12 13" key="1">
    <citation type="submission" date="2020-03" db="EMBL/GenBank/DDBJ databases">
        <title>Whole genome shotgun sequence of Phytohabitans rumicis NBRC 108638.</title>
        <authorList>
            <person name="Komaki H."/>
            <person name="Tamura T."/>
        </authorList>
    </citation>
    <scope>NUCLEOTIDE SEQUENCE [LARGE SCALE GENOMIC DNA]</scope>
    <source>
        <strain evidence="12 13">NBRC 108638</strain>
    </source>
</reference>
<evidence type="ECO:0000256" key="5">
    <source>
        <dbReference type="ARBA" id="ARBA00022490"/>
    </source>
</evidence>
<evidence type="ECO:0000313" key="12">
    <source>
        <dbReference type="EMBL" id="GFJ93246.1"/>
    </source>
</evidence>
<evidence type="ECO:0000256" key="3">
    <source>
        <dbReference type="ARBA" id="ARBA00011890"/>
    </source>
</evidence>
<evidence type="ECO:0000256" key="8">
    <source>
        <dbReference type="ARBA" id="ARBA00022691"/>
    </source>
</evidence>
<evidence type="ECO:0000256" key="2">
    <source>
        <dbReference type="ARBA" id="ARBA00005369"/>
    </source>
</evidence>
<accession>A0A6V8LGK5</accession>
<dbReference type="EMBL" id="BLPG01000001">
    <property type="protein sequence ID" value="GFJ93246.1"/>
    <property type="molecule type" value="Genomic_DNA"/>
</dbReference>
<reference evidence="12 13" key="2">
    <citation type="submission" date="2020-03" db="EMBL/GenBank/DDBJ databases">
        <authorList>
            <person name="Ichikawa N."/>
            <person name="Kimura A."/>
            <person name="Kitahashi Y."/>
            <person name="Uohara A."/>
        </authorList>
    </citation>
    <scope>NUCLEOTIDE SEQUENCE [LARGE SCALE GENOMIC DNA]</scope>
    <source>
        <strain evidence="12 13">NBRC 108638</strain>
    </source>
</reference>
<evidence type="ECO:0000256" key="9">
    <source>
        <dbReference type="ARBA" id="ARBA00030757"/>
    </source>
</evidence>
<dbReference type="Gene3D" id="3.40.50.150">
    <property type="entry name" value="Vaccinia Virus protein VP39"/>
    <property type="match status" value="1"/>
</dbReference>
<dbReference type="InterPro" id="IPR000682">
    <property type="entry name" value="PCMT"/>
</dbReference>
<gene>
    <name evidence="12" type="ORF">Prum_068880</name>
</gene>
<evidence type="ECO:0000256" key="11">
    <source>
        <dbReference type="ARBA" id="ARBA00031350"/>
    </source>
</evidence>
<dbReference type="InterPro" id="IPR027573">
    <property type="entry name" value="Methyltran_FxLD"/>
</dbReference>
<dbReference type="SUPFAM" id="SSF53335">
    <property type="entry name" value="S-adenosyl-L-methionine-dependent methyltransferases"/>
    <property type="match status" value="1"/>
</dbReference>
<evidence type="ECO:0000256" key="6">
    <source>
        <dbReference type="ARBA" id="ARBA00022603"/>
    </source>
</evidence>
<keyword evidence="7" id="KW-0808">Transferase</keyword>
<dbReference type="PANTHER" id="PTHR11579:SF0">
    <property type="entry name" value="PROTEIN-L-ISOASPARTATE(D-ASPARTATE) O-METHYLTRANSFERASE"/>
    <property type="match status" value="1"/>
</dbReference>
<dbReference type="Pfam" id="PF01135">
    <property type="entry name" value="PCMT"/>
    <property type="match status" value="1"/>
</dbReference>
<comment type="caution">
    <text evidence="12">The sequence shown here is derived from an EMBL/GenBank/DDBJ whole genome shotgun (WGS) entry which is preliminary data.</text>
</comment>
<organism evidence="12 13">
    <name type="scientific">Phytohabitans rumicis</name>
    <dbReference type="NCBI Taxonomy" id="1076125"/>
    <lineage>
        <taxon>Bacteria</taxon>
        <taxon>Bacillati</taxon>
        <taxon>Actinomycetota</taxon>
        <taxon>Actinomycetes</taxon>
        <taxon>Micromonosporales</taxon>
        <taxon>Micromonosporaceae</taxon>
    </lineage>
</organism>
<dbReference type="EC" id="2.1.1.77" evidence="3"/>
<dbReference type="AlphaFoldDB" id="A0A6V8LGK5"/>
<evidence type="ECO:0000256" key="7">
    <source>
        <dbReference type="ARBA" id="ARBA00022679"/>
    </source>
</evidence>
<comment type="similarity">
    <text evidence="2">Belongs to the methyltransferase superfamily. L-isoaspartyl/D-aspartyl protein methyltransferase family.</text>
</comment>
<dbReference type="NCBIfam" id="TIGR04364">
    <property type="entry name" value="methyltran_FxLD"/>
    <property type="match status" value="1"/>
</dbReference>
<keyword evidence="13" id="KW-1185">Reference proteome</keyword>
<dbReference type="GO" id="GO:0005737">
    <property type="term" value="C:cytoplasm"/>
    <property type="evidence" value="ECO:0007669"/>
    <property type="project" value="UniProtKB-SubCell"/>
</dbReference>
<name>A0A6V8LGK5_9ACTN</name>
<sequence>MVSSHLIDSAVRTVPRHVFVPTVPLRQAYADDVVHTKRDSAGVAISAASQPRIVAMMLEQLGVEPGQRVLEIGAGTGYNAALLAHLVGDHGQVTTIDVDDDIVTGARAALDTAGCANVRVVLGDGAFGGPDDAPYDRVIATVGAWDVPPAWLEQLAPNGRLVVPMRVRGSITRSITFERAGDCWRSRDSEMCGFMPLRGIAADPRRTIALTPDGEVTLEVHPEQTIDQDALAGVLDRPRDEQWTGVCLGPQESAEWVWLWLACTLPNTLSRMPLQPSAIDRGLVRSMFGWGTMATTDHGALAYLTLRDTNPDRDAGVGRVCEIGAIGQGPGGADLARRLVDEIRRWDREYRTRTPHFAIQPAGTGDPITGQFVFDLPLNRLAVDWVHGTNRR</sequence>
<keyword evidence="8" id="KW-0949">S-adenosyl-L-methionine</keyword>
<evidence type="ECO:0000256" key="1">
    <source>
        <dbReference type="ARBA" id="ARBA00004496"/>
    </source>
</evidence>